<protein>
    <submittedName>
        <fullName evidence="1">Uncharacterized protein</fullName>
    </submittedName>
</protein>
<proteinExistence type="predicted"/>
<accession>A0A9W5IPR7</accession>
<gene>
    <name evidence="1" type="ORF">NEISUBOT_04974</name>
</gene>
<comment type="caution">
    <text evidence="1">The sequence shown here is derived from an EMBL/GenBank/DDBJ whole genome shotgun (WGS) entry which is preliminary data.</text>
</comment>
<sequence length="57" mass="6341">MRTGDMFHMNGKFSKRLPPKTCLSCKGAVGAGRPVNPIHGLKFWRVKPTLPLKAFCL</sequence>
<dbReference type="Proteomes" id="UP000004621">
    <property type="component" value="Unassembled WGS sequence"/>
</dbReference>
<evidence type="ECO:0000313" key="1">
    <source>
        <dbReference type="EMBL" id="EFC51481.1"/>
    </source>
</evidence>
<dbReference type="EMBL" id="ACEO02000010">
    <property type="protein sequence ID" value="EFC51481.1"/>
    <property type="molecule type" value="Genomic_DNA"/>
</dbReference>
<name>A0A9W5IPR7_NEISU</name>
<organism evidence="1 2">
    <name type="scientific">Neisseria subflava NJ9703</name>
    <dbReference type="NCBI Taxonomy" id="546268"/>
    <lineage>
        <taxon>Bacteria</taxon>
        <taxon>Pseudomonadati</taxon>
        <taxon>Pseudomonadota</taxon>
        <taxon>Betaproteobacteria</taxon>
        <taxon>Neisseriales</taxon>
        <taxon>Neisseriaceae</taxon>
        <taxon>Neisseria</taxon>
    </lineage>
</organism>
<reference evidence="1 2" key="1">
    <citation type="submission" date="2010-01" db="EMBL/GenBank/DDBJ databases">
        <authorList>
            <person name="Weinstock G."/>
            <person name="Sodergren E."/>
            <person name="Clifton S."/>
            <person name="Fulton L."/>
            <person name="Fulton B."/>
            <person name="Courtney L."/>
            <person name="Fronick C."/>
            <person name="Harrison M."/>
            <person name="Strong C."/>
            <person name="Farmer C."/>
            <person name="Delahaunty K."/>
            <person name="Markovic C."/>
            <person name="Hall O."/>
            <person name="Minx P."/>
            <person name="Tomlinson C."/>
            <person name="Mitreva M."/>
            <person name="Nelson J."/>
            <person name="Hou S."/>
            <person name="Wollam A."/>
            <person name="Pepin K.H."/>
            <person name="Johnson M."/>
            <person name="Bhonagiri V."/>
            <person name="Nash W.E."/>
            <person name="Warren W."/>
            <person name="Chinwalla A."/>
            <person name="Mardis E.R."/>
            <person name="Wilson R.K."/>
        </authorList>
    </citation>
    <scope>NUCLEOTIDE SEQUENCE [LARGE SCALE GENOMIC DNA]</scope>
    <source>
        <strain evidence="1 2">NJ9703</strain>
    </source>
</reference>
<evidence type="ECO:0000313" key="2">
    <source>
        <dbReference type="Proteomes" id="UP000004621"/>
    </source>
</evidence>
<dbReference type="AlphaFoldDB" id="A0A9W5IPR7"/>